<reference evidence="8 9" key="1">
    <citation type="journal article" date="2010" name="J. Bacteriol.">
        <title>Complete genome sequence of the thermophilic, obligately chemolithoautotrophic hydrogen-oxidizing bacterium Hydrogenobacter thermophilus TK-6.</title>
        <authorList>
            <person name="Arai H."/>
            <person name="Kanbe H."/>
            <person name="Ishii M."/>
            <person name="Igarashi Y."/>
        </authorList>
    </citation>
    <scope>NUCLEOTIDE SEQUENCE [LARGE SCALE GENOMIC DNA]</scope>
    <source>
        <strain evidence="9">DSM 6534 / IAM 12695 / TK-6 [Tokyo]</strain>
    </source>
</reference>
<protein>
    <recommendedName>
        <fullName evidence="7">FMN-binding domain-containing protein</fullName>
    </recommendedName>
</protein>
<dbReference type="Pfam" id="PF04205">
    <property type="entry name" value="FMN_bind"/>
    <property type="match status" value="1"/>
</dbReference>
<keyword evidence="2" id="KW-0597">Phosphoprotein</keyword>
<sequence length="184" mass="20951">MVGMCRWCFLTFLFFCFVSFGIDSPARDFKTPQQALKDAFPGANIEIKNIVLSKQQVEKIEKLSGVRLSSRLVSWYIAKRGDSVVGYAYIDSHVVRTHPEVVLYTLTPDGRIDIVEVLAFNEPLEYMPDENWLKLFKGKSLGPDTLRLRRDIPNMTGATLTSRAITDNTRKVLAMWQVIFGGER</sequence>
<feature type="domain" description="FMN-binding" evidence="7">
    <location>
        <begin position="102"/>
        <end position="173"/>
    </location>
</feature>
<gene>
    <name evidence="8" type="ordered locus">HTH_1756</name>
</gene>
<dbReference type="GO" id="GO:0022900">
    <property type="term" value="P:electron transport chain"/>
    <property type="evidence" value="ECO:0007669"/>
    <property type="project" value="InterPro"/>
</dbReference>
<dbReference type="EMBL" id="AP011112">
    <property type="protein sequence ID" value="BAI70200.1"/>
    <property type="molecule type" value="Genomic_DNA"/>
</dbReference>
<dbReference type="STRING" id="608538.HTH_1756"/>
<keyword evidence="3" id="KW-0285">Flavoprotein</keyword>
<evidence type="ECO:0000313" key="8">
    <source>
        <dbReference type="EMBL" id="BAI70200.1"/>
    </source>
</evidence>
<organism evidence="8 9">
    <name type="scientific">Hydrogenobacter thermophilus (strain DSM 6534 / IAM 12695 / TK-6)</name>
    <dbReference type="NCBI Taxonomy" id="608538"/>
    <lineage>
        <taxon>Bacteria</taxon>
        <taxon>Pseudomonadati</taxon>
        <taxon>Aquificota</taxon>
        <taxon>Aquificia</taxon>
        <taxon>Aquificales</taxon>
        <taxon>Aquificaceae</taxon>
        <taxon>Hydrogenobacter</taxon>
    </lineage>
</organism>
<feature type="chain" id="PRO_5003043109" description="FMN-binding domain-containing protein" evidence="6">
    <location>
        <begin position="22"/>
        <end position="184"/>
    </location>
</feature>
<dbReference type="Proteomes" id="UP000002574">
    <property type="component" value="Chromosome"/>
</dbReference>
<dbReference type="GO" id="GO:0009055">
    <property type="term" value="F:electron transfer activity"/>
    <property type="evidence" value="ECO:0007669"/>
    <property type="project" value="InterPro"/>
</dbReference>
<evidence type="ECO:0000256" key="4">
    <source>
        <dbReference type="ARBA" id="ARBA00022643"/>
    </source>
</evidence>
<dbReference type="AlphaFoldDB" id="D3DK48"/>
<evidence type="ECO:0000256" key="5">
    <source>
        <dbReference type="ARBA" id="ARBA00022982"/>
    </source>
</evidence>
<dbReference type="PANTHER" id="PTHR36118">
    <property type="entry name" value="ION-TRANSLOCATING OXIDOREDUCTASE COMPLEX SUBUNIT G"/>
    <property type="match status" value="1"/>
</dbReference>
<dbReference type="PANTHER" id="PTHR36118:SF1">
    <property type="entry name" value="ION-TRANSLOCATING OXIDOREDUCTASE COMPLEX SUBUNIT G"/>
    <property type="match status" value="1"/>
</dbReference>
<keyword evidence="4" id="KW-0288">FMN</keyword>
<evidence type="ECO:0000313" key="9">
    <source>
        <dbReference type="Proteomes" id="UP000002574"/>
    </source>
</evidence>
<keyword evidence="1" id="KW-0813">Transport</keyword>
<dbReference type="InterPro" id="IPR010209">
    <property type="entry name" value="Ion_transpt_RnfG/RsxG"/>
</dbReference>
<dbReference type="OrthoDB" id="9811133at2"/>
<evidence type="ECO:0000256" key="3">
    <source>
        <dbReference type="ARBA" id="ARBA00022630"/>
    </source>
</evidence>
<evidence type="ECO:0000259" key="7">
    <source>
        <dbReference type="Pfam" id="PF04205"/>
    </source>
</evidence>
<dbReference type="InterPro" id="IPR007329">
    <property type="entry name" value="FMN-bd"/>
</dbReference>
<dbReference type="GO" id="GO:0005886">
    <property type="term" value="C:plasma membrane"/>
    <property type="evidence" value="ECO:0007669"/>
    <property type="project" value="InterPro"/>
</dbReference>
<keyword evidence="9" id="KW-1185">Reference proteome</keyword>
<dbReference type="eggNOG" id="COG4659">
    <property type="taxonomic scope" value="Bacteria"/>
</dbReference>
<evidence type="ECO:0000256" key="1">
    <source>
        <dbReference type="ARBA" id="ARBA00022448"/>
    </source>
</evidence>
<proteinExistence type="predicted"/>
<dbReference type="KEGG" id="hte:Hydth_1738"/>
<dbReference type="PATRIC" id="fig|608538.5.peg.1772"/>
<evidence type="ECO:0000256" key="2">
    <source>
        <dbReference type="ARBA" id="ARBA00022553"/>
    </source>
</evidence>
<accession>D3DK48</accession>
<feature type="signal peptide" evidence="6">
    <location>
        <begin position="1"/>
        <end position="21"/>
    </location>
</feature>
<dbReference type="KEGG" id="hth:HTH_1756"/>
<keyword evidence="6" id="KW-0732">Signal</keyword>
<evidence type="ECO:0000256" key="6">
    <source>
        <dbReference type="SAM" id="SignalP"/>
    </source>
</evidence>
<keyword evidence="5" id="KW-0249">Electron transport</keyword>
<name>D3DK48_HYDTT</name>
<dbReference type="GO" id="GO:0010181">
    <property type="term" value="F:FMN binding"/>
    <property type="evidence" value="ECO:0007669"/>
    <property type="project" value="InterPro"/>
</dbReference>